<feature type="compositionally biased region" description="Pro residues" evidence="1">
    <location>
        <begin position="39"/>
        <end position="51"/>
    </location>
</feature>
<evidence type="ECO:0000256" key="1">
    <source>
        <dbReference type="SAM" id="MobiDB-lite"/>
    </source>
</evidence>
<name>A0A699RKB6_TANCI</name>
<proteinExistence type="predicted"/>
<dbReference type="EMBL" id="BKCJ011105086">
    <property type="protein sequence ID" value="GFC86425.1"/>
    <property type="molecule type" value="Genomic_DNA"/>
</dbReference>
<evidence type="ECO:0000313" key="2">
    <source>
        <dbReference type="EMBL" id="GFC86425.1"/>
    </source>
</evidence>
<comment type="caution">
    <text evidence="2">The sequence shown here is derived from an EMBL/GenBank/DDBJ whole genome shotgun (WGS) entry which is preliminary data.</text>
</comment>
<organism evidence="2">
    <name type="scientific">Tanacetum cinerariifolium</name>
    <name type="common">Dalmatian daisy</name>
    <name type="synonym">Chrysanthemum cinerariifolium</name>
    <dbReference type="NCBI Taxonomy" id="118510"/>
    <lineage>
        <taxon>Eukaryota</taxon>
        <taxon>Viridiplantae</taxon>
        <taxon>Streptophyta</taxon>
        <taxon>Embryophyta</taxon>
        <taxon>Tracheophyta</taxon>
        <taxon>Spermatophyta</taxon>
        <taxon>Magnoliopsida</taxon>
        <taxon>eudicotyledons</taxon>
        <taxon>Gunneridae</taxon>
        <taxon>Pentapetalae</taxon>
        <taxon>asterids</taxon>
        <taxon>campanulids</taxon>
        <taxon>Asterales</taxon>
        <taxon>Asteraceae</taxon>
        <taxon>Asteroideae</taxon>
        <taxon>Anthemideae</taxon>
        <taxon>Anthemidinae</taxon>
        <taxon>Tanacetum</taxon>
    </lineage>
</organism>
<protein>
    <submittedName>
        <fullName evidence="2">Uncharacterized protein</fullName>
    </submittedName>
</protein>
<feature type="non-terminal residue" evidence="2">
    <location>
        <position position="156"/>
    </location>
</feature>
<accession>A0A699RKB6</accession>
<reference evidence="2" key="1">
    <citation type="journal article" date="2019" name="Sci. Rep.">
        <title>Draft genome of Tanacetum cinerariifolium, the natural source of mosquito coil.</title>
        <authorList>
            <person name="Yamashiro T."/>
            <person name="Shiraishi A."/>
            <person name="Satake H."/>
            <person name="Nakayama K."/>
        </authorList>
    </citation>
    <scope>NUCLEOTIDE SEQUENCE</scope>
</reference>
<feature type="compositionally biased region" description="Low complexity" evidence="1">
    <location>
        <begin position="29"/>
        <end position="38"/>
    </location>
</feature>
<feature type="non-terminal residue" evidence="2">
    <location>
        <position position="1"/>
    </location>
</feature>
<gene>
    <name evidence="2" type="ORF">Tci_858395</name>
</gene>
<sequence>AQVPAQGDDVQEHAIEEVTTDVVPPTPTSPSLSSLIIPSSPPHQSPCPPQPQDAEGSSLLFQRVLDTCSTLVLRVEGLENDKAAQQLEIVKLKVRVKMLEKINDVENVFNQGRMIVDMDQDEGIESVANKEKDAEVEGRHADKQAEIYNIDLDHSL</sequence>
<feature type="region of interest" description="Disordered" evidence="1">
    <location>
        <begin position="1"/>
        <end position="56"/>
    </location>
</feature>
<dbReference type="AlphaFoldDB" id="A0A699RKB6"/>